<evidence type="ECO:0000313" key="14">
    <source>
        <dbReference type="Proteomes" id="UP000241885"/>
    </source>
</evidence>
<evidence type="ECO:0000256" key="10">
    <source>
        <dbReference type="HAMAP-Rule" id="MF_00237"/>
    </source>
</evidence>
<keyword evidence="7 10" id="KW-1133">Transmembrane helix</keyword>
<dbReference type="HAMAP" id="MF_00237">
    <property type="entry name" value="TatB"/>
    <property type="match status" value="1"/>
</dbReference>
<dbReference type="GO" id="GO:0033281">
    <property type="term" value="C:TAT protein transport complex"/>
    <property type="evidence" value="ECO:0007669"/>
    <property type="project" value="UniProtKB-UniRule"/>
</dbReference>
<dbReference type="RefSeq" id="WP_107219983.1">
    <property type="nucleotide sequence ID" value="NZ_CP028339.1"/>
</dbReference>
<keyword evidence="6 10" id="KW-0653">Protein transport</keyword>
<evidence type="ECO:0000256" key="9">
    <source>
        <dbReference type="ARBA" id="ARBA00023136"/>
    </source>
</evidence>
<evidence type="ECO:0000256" key="5">
    <source>
        <dbReference type="ARBA" id="ARBA00022692"/>
    </source>
</evidence>
<comment type="function">
    <text evidence="10">Part of the twin-arginine translocation (Tat) system that transports large folded proteins containing a characteristic twin-arginine motif in their signal peptide across membranes. Together with TatC, TatB is part of a receptor directly interacting with Tat signal peptides. TatB may form an oligomeric binding site that transiently accommodates folded Tat precursor proteins before their translocation.</text>
</comment>
<proteinExistence type="inferred from homology"/>
<dbReference type="Proteomes" id="UP000241885">
    <property type="component" value="Chromosome"/>
</dbReference>
<name>A0A2R4BJS6_THAAR</name>
<accession>A0A2R4BJS6</accession>
<dbReference type="InterPro" id="IPR003369">
    <property type="entry name" value="TatA/B/E"/>
</dbReference>
<dbReference type="Gene3D" id="1.20.5.3310">
    <property type="match status" value="1"/>
</dbReference>
<feature type="region of interest" description="Disordered" evidence="11">
    <location>
        <begin position="70"/>
        <end position="163"/>
    </location>
</feature>
<gene>
    <name evidence="10" type="primary">tatB</name>
    <name evidence="13" type="ORF">Tharo_0645</name>
</gene>
<feature type="transmembrane region" description="Helical" evidence="12">
    <location>
        <begin position="6"/>
        <end position="22"/>
    </location>
</feature>
<evidence type="ECO:0000256" key="2">
    <source>
        <dbReference type="ARBA" id="ARBA00022448"/>
    </source>
</evidence>
<keyword evidence="9 10" id="KW-0472">Membrane</keyword>
<sequence length="163" mass="17049">MFDFGFSELIVIGVVLLVVVGPERLPKVARTAGHLLGRVQRYVSDVKSDIQREMQLEELKKLQEQVRQQAQEVESSVRSGVASVESETGRTVGELRSMLPAAGQPAAQAEPSAAGTSSPGAASASTPSLPQEPPPRASDDSQLDLGLGEAAPQPAPPGDKAKA</sequence>
<dbReference type="GO" id="GO:0008320">
    <property type="term" value="F:protein transmembrane transporter activity"/>
    <property type="evidence" value="ECO:0007669"/>
    <property type="project" value="UniProtKB-UniRule"/>
</dbReference>
<dbReference type="Pfam" id="PF02416">
    <property type="entry name" value="TatA_B_E"/>
    <property type="match status" value="1"/>
</dbReference>
<evidence type="ECO:0000256" key="3">
    <source>
        <dbReference type="ARBA" id="ARBA00022475"/>
    </source>
</evidence>
<dbReference type="NCBIfam" id="TIGR01410">
    <property type="entry name" value="tatB"/>
    <property type="match status" value="1"/>
</dbReference>
<evidence type="ECO:0000313" key="13">
    <source>
        <dbReference type="EMBL" id="AVR87587.1"/>
    </source>
</evidence>
<dbReference type="OrthoDB" id="9816005at2"/>
<dbReference type="InterPro" id="IPR018448">
    <property type="entry name" value="TatB"/>
</dbReference>
<evidence type="ECO:0000256" key="12">
    <source>
        <dbReference type="SAM" id="Phobius"/>
    </source>
</evidence>
<dbReference type="GO" id="GO:0043953">
    <property type="term" value="P:protein transport by the Tat complex"/>
    <property type="evidence" value="ECO:0007669"/>
    <property type="project" value="UniProtKB-UniRule"/>
</dbReference>
<dbReference type="EMBL" id="CP028339">
    <property type="protein sequence ID" value="AVR87587.1"/>
    <property type="molecule type" value="Genomic_DNA"/>
</dbReference>
<comment type="subcellular location">
    <subcellularLocation>
        <location evidence="10">Cell membrane</location>
        <topology evidence="10">Single-pass membrane protein</topology>
    </subcellularLocation>
    <subcellularLocation>
        <location evidence="1">Membrane</location>
        <topology evidence="1">Single-pass membrane protein</topology>
    </subcellularLocation>
</comment>
<dbReference type="AlphaFoldDB" id="A0A2R4BJS6"/>
<keyword evidence="8 10" id="KW-0811">Translocation</keyword>
<evidence type="ECO:0000256" key="6">
    <source>
        <dbReference type="ARBA" id="ARBA00022927"/>
    </source>
</evidence>
<evidence type="ECO:0000256" key="7">
    <source>
        <dbReference type="ARBA" id="ARBA00022989"/>
    </source>
</evidence>
<evidence type="ECO:0000256" key="1">
    <source>
        <dbReference type="ARBA" id="ARBA00004167"/>
    </source>
</evidence>
<keyword evidence="3 10" id="KW-1003">Cell membrane</keyword>
<comment type="similarity">
    <text evidence="10">Belongs to the TatB family.</text>
</comment>
<keyword evidence="5 10" id="KW-0812">Transmembrane</keyword>
<dbReference type="KEGG" id="tak:Tharo_0645"/>
<reference evidence="13 14" key="1">
    <citation type="submission" date="2018-03" db="EMBL/GenBank/DDBJ databases">
        <title>Complete genome sequence of Thauera aromatica, a model organism for studying aromatic compound degradation under denitrifying conditions.</title>
        <authorList>
            <person name="Lo H.-Y."/>
            <person name="Goris T."/>
            <person name="Boll M."/>
            <person name="Mueller J.A."/>
        </authorList>
    </citation>
    <scope>NUCLEOTIDE SEQUENCE [LARGE SCALE GENOMIC DNA]</scope>
    <source>
        <strain evidence="13 14">K172</strain>
    </source>
</reference>
<comment type="subunit">
    <text evidence="10">The Tat system comprises two distinct complexes: a TatABC complex, containing multiple copies of TatA, TatB and TatC subunits, and a separate TatA complex, containing only TatA subunits. Substrates initially bind to the TatABC complex, which probably triggers association of the separate TatA complex to form the active translocon.</text>
</comment>
<keyword evidence="4" id="KW-0997">Cell inner membrane</keyword>
<dbReference type="PANTHER" id="PTHR33162:SF1">
    <property type="entry name" value="SEC-INDEPENDENT PROTEIN TRANSLOCASE PROTEIN TATA, CHLOROPLASTIC"/>
    <property type="match status" value="1"/>
</dbReference>
<evidence type="ECO:0000256" key="8">
    <source>
        <dbReference type="ARBA" id="ARBA00023010"/>
    </source>
</evidence>
<keyword evidence="14" id="KW-1185">Reference proteome</keyword>
<feature type="compositionally biased region" description="Low complexity" evidence="11">
    <location>
        <begin position="100"/>
        <end position="128"/>
    </location>
</feature>
<keyword evidence="2 10" id="KW-0813">Transport</keyword>
<organism evidence="13 14">
    <name type="scientific">Thauera aromatica K172</name>
    <dbReference type="NCBI Taxonomy" id="44139"/>
    <lineage>
        <taxon>Bacteria</taxon>
        <taxon>Pseudomonadati</taxon>
        <taxon>Pseudomonadota</taxon>
        <taxon>Betaproteobacteria</taxon>
        <taxon>Rhodocyclales</taxon>
        <taxon>Zoogloeaceae</taxon>
        <taxon>Thauera</taxon>
    </lineage>
</organism>
<protein>
    <recommendedName>
        <fullName evidence="10">Sec-independent protein translocase protein TatB</fullName>
    </recommendedName>
</protein>
<dbReference type="PANTHER" id="PTHR33162">
    <property type="entry name" value="SEC-INDEPENDENT PROTEIN TRANSLOCASE PROTEIN TATA, CHLOROPLASTIC"/>
    <property type="match status" value="1"/>
</dbReference>
<dbReference type="PRINTS" id="PR01506">
    <property type="entry name" value="TATBPROTEIN"/>
</dbReference>
<evidence type="ECO:0000256" key="4">
    <source>
        <dbReference type="ARBA" id="ARBA00022519"/>
    </source>
</evidence>
<evidence type="ECO:0000256" key="11">
    <source>
        <dbReference type="SAM" id="MobiDB-lite"/>
    </source>
</evidence>